<evidence type="ECO:0000256" key="1">
    <source>
        <dbReference type="ARBA" id="ARBA00004477"/>
    </source>
</evidence>
<comment type="caution">
    <text evidence="10">The sequence shown here is derived from an EMBL/GenBank/DDBJ whole genome shotgun (WGS) entry which is preliminary data.</text>
</comment>
<accession>A0AA38FF52</accession>
<keyword evidence="2" id="KW-0813">Transport</keyword>
<keyword evidence="5 9" id="KW-0472">Membrane</keyword>
<evidence type="ECO:0000256" key="5">
    <source>
        <dbReference type="ARBA" id="ARBA00023136"/>
    </source>
</evidence>
<evidence type="ECO:0000313" key="10">
    <source>
        <dbReference type="EMBL" id="KAH9299577.1"/>
    </source>
</evidence>
<protein>
    <submittedName>
        <fullName evidence="10">Uncharacterized protein</fullName>
    </submittedName>
</protein>
<proteinExistence type="inferred from homology"/>
<keyword evidence="4 9" id="KW-1133">Transmembrane helix</keyword>
<keyword evidence="6" id="KW-0927">Auxin signaling pathway</keyword>
<evidence type="ECO:0000256" key="2">
    <source>
        <dbReference type="ARBA" id="ARBA00022448"/>
    </source>
</evidence>
<evidence type="ECO:0000256" key="3">
    <source>
        <dbReference type="ARBA" id="ARBA00022692"/>
    </source>
</evidence>
<name>A0AA38FF52_TAXCH</name>
<evidence type="ECO:0000256" key="6">
    <source>
        <dbReference type="ARBA" id="ARBA00023294"/>
    </source>
</evidence>
<feature type="transmembrane region" description="Helical" evidence="9">
    <location>
        <begin position="135"/>
        <end position="157"/>
    </location>
</feature>
<feature type="non-terminal residue" evidence="10">
    <location>
        <position position="1"/>
    </location>
</feature>
<dbReference type="Pfam" id="PF03547">
    <property type="entry name" value="Mem_trans"/>
    <property type="match status" value="1"/>
</dbReference>
<evidence type="ECO:0000256" key="7">
    <source>
        <dbReference type="ARBA" id="ARBA00025100"/>
    </source>
</evidence>
<keyword evidence="11" id="KW-1185">Reference proteome</keyword>
<organism evidence="10 11">
    <name type="scientific">Taxus chinensis</name>
    <name type="common">Chinese yew</name>
    <name type="synonym">Taxus wallichiana var. chinensis</name>
    <dbReference type="NCBI Taxonomy" id="29808"/>
    <lineage>
        <taxon>Eukaryota</taxon>
        <taxon>Viridiplantae</taxon>
        <taxon>Streptophyta</taxon>
        <taxon>Embryophyta</taxon>
        <taxon>Tracheophyta</taxon>
        <taxon>Spermatophyta</taxon>
        <taxon>Pinopsida</taxon>
        <taxon>Pinidae</taxon>
        <taxon>Conifers II</taxon>
        <taxon>Cupressales</taxon>
        <taxon>Taxaceae</taxon>
        <taxon>Taxus</taxon>
    </lineage>
</organism>
<dbReference type="GO" id="GO:0005789">
    <property type="term" value="C:endoplasmic reticulum membrane"/>
    <property type="evidence" value="ECO:0007669"/>
    <property type="project" value="UniProtKB-SubCell"/>
</dbReference>
<gene>
    <name evidence="10" type="ORF">KI387_031259</name>
</gene>
<feature type="transmembrane region" description="Helical" evidence="9">
    <location>
        <begin position="106"/>
        <end position="129"/>
    </location>
</feature>
<dbReference type="GO" id="GO:0009734">
    <property type="term" value="P:auxin-activated signaling pathway"/>
    <property type="evidence" value="ECO:0007669"/>
    <property type="project" value="UniProtKB-KW"/>
</dbReference>
<evidence type="ECO:0000256" key="8">
    <source>
        <dbReference type="ARBA" id="ARBA00025752"/>
    </source>
</evidence>
<evidence type="ECO:0000256" key="9">
    <source>
        <dbReference type="SAM" id="Phobius"/>
    </source>
</evidence>
<evidence type="ECO:0000313" key="11">
    <source>
        <dbReference type="Proteomes" id="UP000824469"/>
    </source>
</evidence>
<dbReference type="PANTHER" id="PTHR31651">
    <property type="match status" value="1"/>
</dbReference>
<evidence type="ECO:0000256" key="4">
    <source>
        <dbReference type="ARBA" id="ARBA00022989"/>
    </source>
</evidence>
<dbReference type="InterPro" id="IPR045033">
    <property type="entry name" value="PILS1/3/4/5/7"/>
</dbReference>
<keyword evidence="3 9" id="KW-0812">Transmembrane</keyword>
<comment type="similarity">
    <text evidence="8">Belongs to the auxin efflux carrier (TC 2.A.69.2) family.</text>
</comment>
<sequence length="196" mass="21705">FVSWLQKTGQLPADTATVLSQVAFRLTIPCFLMSKVSRAIAFQPQVNILIIPFISIVQIFVGAMLGKAAIRFIRKDTYLNRVSASNVLLCTKDLTEEDMKWAKNDALVIAACAFGNAVSLPLVILSGILSPNDAGMATAYVALLMVGWSPFLWSYGYQMFDTAYAQKFPSDGDRKISFLEMFTNCLQCVMNPPILW</sequence>
<feature type="non-terminal residue" evidence="10">
    <location>
        <position position="196"/>
    </location>
</feature>
<feature type="transmembrane region" description="Helical" evidence="9">
    <location>
        <begin position="46"/>
        <end position="65"/>
    </location>
</feature>
<dbReference type="Proteomes" id="UP000824469">
    <property type="component" value="Unassembled WGS sequence"/>
</dbReference>
<reference evidence="10 11" key="1">
    <citation type="journal article" date="2021" name="Nat. Plants">
        <title>The Taxus genome provides insights into paclitaxel biosynthesis.</title>
        <authorList>
            <person name="Xiong X."/>
            <person name="Gou J."/>
            <person name="Liao Q."/>
            <person name="Li Y."/>
            <person name="Zhou Q."/>
            <person name="Bi G."/>
            <person name="Li C."/>
            <person name="Du R."/>
            <person name="Wang X."/>
            <person name="Sun T."/>
            <person name="Guo L."/>
            <person name="Liang H."/>
            <person name="Lu P."/>
            <person name="Wu Y."/>
            <person name="Zhang Z."/>
            <person name="Ro D.K."/>
            <person name="Shang Y."/>
            <person name="Huang S."/>
            <person name="Yan J."/>
        </authorList>
    </citation>
    <scope>NUCLEOTIDE SEQUENCE [LARGE SCALE GENOMIC DNA]</scope>
    <source>
        <strain evidence="10">Ta-2019</strain>
    </source>
</reference>
<dbReference type="InterPro" id="IPR004776">
    <property type="entry name" value="Mem_transp_PIN-like"/>
</dbReference>
<comment type="subcellular location">
    <subcellularLocation>
        <location evidence="1">Endoplasmic reticulum membrane</location>
        <topology evidence="1">Multi-pass membrane protein</topology>
    </subcellularLocation>
</comment>
<dbReference type="PANTHER" id="PTHR31651:SF36">
    <property type="entry name" value="AUXIN EFFLUX CARRIER FAMILY PROTEIN"/>
    <property type="match status" value="1"/>
</dbReference>
<comment type="function">
    <text evidence="7">Involved in cellular auxin homeostasis by regulating auxin metabolism. Regulates intracellular auxin accumulation at the endoplasmic reticulum and thus auxin availability for nuclear auxin signaling.</text>
</comment>
<dbReference type="AlphaFoldDB" id="A0AA38FF52"/>
<dbReference type="EMBL" id="JAHRHJ020000010">
    <property type="protein sequence ID" value="KAH9299577.1"/>
    <property type="molecule type" value="Genomic_DNA"/>
</dbReference>
<dbReference type="GO" id="GO:0080162">
    <property type="term" value="P:endoplasmic reticulum to cytosol auxin transport"/>
    <property type="evidence" value="ECO:0007669"/>
    <property type="project" value="InterPro"/>
</dbReference>